<dbReference type="EMBL" id="FMWL01000003">
    <property type="protein sequence ID" value="SCZ77629.1"/>
    <property type="molecule type" value="Genomic_DNA"/>
</dbReference>
<evidence type="ECO:0000259" key="12">
    <source>
        <dbReference type="Pfam" id="PF03313"/>
    </source>
</evidence>
<evidence type="ECO:0000256" key="5">
    <source>
        <dbReference type="ARBA" id="ARBA00022485"/>
    </source>
</evidence>
<proteinExistence type="inferred from homology"/>
<evidence type="ECO:0000256" key="11">
    <source>
        <dbReference type="RuleBase" id="RU366059"/>
    </source>
</evidence>
<keyword evidence="5 11" id="KW-0004">4Fe-4S</keyword>
<evidence type="ECO:0000256" key="10">
    <source>
        <dbReference type="ARBA" id="ARBA00049406"/>
    </source>
</evidence>
<evidence type="ECO:0000313" key="14">
    <source>
        <dbReference type="Proteomes" id="UP000199208"/>
    </source>
</evidence>
<dbReference type="OrthoDB" id="9805537at2"/>
<evidence type="ECO:0000256" key="1">
    <source>
        <dbReference type="ARBA" id="ARBA00001966"/>
    </source>
</evidence>
<accession>A0A1G5RWE5</accession>
<feature type="domain" description="Serine dehydratase-like alpha subunit" evidence="12">
    <location>
        <begin position="17"/>
        <end position="278"/>
    </location>
</feature>
<dbReference type="AlphaFoldDB" id="A0A1G5RWE5"/>
<keyword evidence="7 11" id="KW-0408">Iron</keyword>
<dbReference type="GO" id="GO:0006094">
    <property type="term" value="P:gluconeogenesis"/>
    <property type="evidence" value="ECO:0007669"/>
    <property type="project" value="UniProtKB-KW"/>
</dbReference>
<sequence>MTYRFTTGEELIEICGEKNMTIAQVMLAREVEMSRRTEAEVLGQMRDSLEVMKTAIQAGLHEGVKSVSGLIGGEAYKLSQYASTHEPLSGRDMFQAMTNAMSVMEVNASMGRIVASPTAGSCGIVPGALVSTGLRQGKTDEELVQALLTAAAVGFLFSRNATVAGAEGGCQAETGTASAMASAGIVEMMGGSPAAALSAASFTIKNILGLVCDPIAGLVECPCAKRNALGTANAILSADMALAGLETAIPFDEVVDAMYRVGKVMSPTLRETAMGGLAATPTGIRIAERIFGVDSKRG</sequence>
<comment type="pathway">
    <text evidence="2">Carbohydrate biosynthesis; gluconeogenesis.</text>
</comment>
<gene>
    <name evidence="13" type="ORF">SAMN03080599_00827</name>
</gene>
<keyword evidence="9 11" id="KW-0456">Lyase</keyword>
<evidence type="ECO:0000256" key="2">
    <source>
        <dbReference type="ARBA" id="ARBA00004742"/>
    </source>
</evidence>
<dbReference type="EC" id="4.3.1.17" evidence="11"/>
<protein>
    <recommendedName>
        <fullName evidence="11">L-serine dehydratase</fullName>
        <ecNumber evidence="11">4.3.1.17</ecNumber>
    </recommendedName>
</protein>
<organism evidence="13 14">
    <name type="scientific">Acidaminobacter hydrogenoformans DSM 2784</name>
    <dbReference type="NCBI Taxonomy" id="1120920"/>
    <lineage>
        <taxon>Bacteria</taxon>
        <taxon>Bacillati</taxon>
        <taxon>Bacillota</taxon>
        <taxon>Clostridia</taxon>
        <taxon>Peptostreptococcales</taxon>
        <taxon>Acidaminobacteraceae</taxon>
        <taxon>Acidaminobacter</taxon>
    </lineage>
</organism>
<dbReference type="Proteomes" id="UP000199208">
    <property type="component" value="Unassembled WGS sequence"/>
</dbReference>
<keyword evidence="8 11" id="KW-0411">Iron-sulfur</keyword>
<evidence type="ECO:0000256" key="4">
    <source>
        <dbReference type="ARBA" id="ARBA00022432"/>
    </source>
</evidence>
<dbReference type="Pfam" id="PF03313">
    <property type="entry name" value="SDH_alpha"/>
    <property type="match status" value="1"/>
</dbReference>
<dbReference type="RefSeq" id="WP_092589629.1">
    <property type="nucleotide sequence ID" value="NZ_FMWL01000003.1"/>
</dbReference>
<evidence type="ECO:0000256" key="7">
    <source>
        <dbReference type="ARBA" id="ARBA00023004"/>
    </source>
</evidence>
<evidence type="ECO:0000256" key="9">
    <source>
        <dbReference type="ARBA" id="ARBA00023239"/>
    </source>
</evidence>
<dbReference type="GO" id="GO:0003941">
    <property type="term" value="F:L-serine ammonia-lyase activity"/>
    <property type="evidence" value="ECO:0007669"/>
    <property type="project" value="UniProtKB-UniRule"/>
</dbReference>
<reference evidence="13 14" key="1">
    <citation type="submission" date="2016-10" db="EMBL/GenBank/DDBJ databases">
        <authorList>
            <person name="de Groot N.N."/>
        </authorList>
    </citation>
    <scope>NUCLEOTIDE SEQUENCE [LARGE SCALE GENOMIC DNA]</scope>
    <source>
        <strain evidence="13 14">DSM 2784</strain>
    </source>
</reference>
<dbReference type="STRING" id="1120920.SAMN03080599_00827"/>
<evidence type="ECO:0000256" key="8">
    <source>
        <dbReference type="ARBA" id="ARBA00023014"/>
    </source>
</evidence>
<evidence type="ECO:0000313" key="13">
    <source>
        <dbReference type="EMBL" id="SCZ77629.1"/>
    </source>
</evidence>
<keyword evidence="14" id="KW-1185">Reference proteome</keyword>
<dbReference type="NCBIfam" id="TIGR00718">
    <property type="entry name" value="sda_alpha"/>
    <property type="match status" value="1"/>
</dbReference>
<dbReference type="GO" id="GO:0051539">
    <property type="term" value="F:4 iron, 4 sulfur cluster binding"/>
    <property type="evidence" value="ECO:0007669"/>
    <property type="project" value="UniProtKB-UniRule"/>
</dbReference>
<dbReference type="PANTHER" id="PTHR30182:SF1">
    <property type="entry name" value="L-SERINE DEHYDRATASE 1"/>
    <property type="match status" value="1"/>
</dbReference>
<dbReference type="PANTHER" id="PTHR30182">
    <property type="entry name" value="L-SERINE DEHYDRATASE"/>
    <property type="match status" value="1"/>
</dbReference>
<dbReference type="InterPro" id="IPR051318">
    <property type="entry name" value="Fe-S_L-Ser"/>
</dbReference>
<dbReference type="InterPro" id="IPR004642">
    <property type="entry name" value="Ser_deHydtase_asu"/>
</dbReference>
<comment type="similarity">
    <text evidence="3 11">Belongs to the iron-sulfur dependent L-serine dehydratase family.</text>
</comment>
<comment type="catalytic activity">
    <reaction evidence="10 11">
        <text>L-serine = pyruvate + NH4(+)</text>
        <dbReference type="Rhea" id="RHEA:19169"/>
        <dbReference type="ChEBI" id="CHEBI:15361"/>
        <dbReference type="ChEBI" id="CHEBI:28938"/>
        <dbReference type="ChEBI" id="CHEBI:33384"/>
        <dbReference type="EC" id="4.3.1.17"/>
    </reaction>
</comment>
<dbReference type="InterPro" id="IPR005130">
    <property type="entry name" value="Ser_deHydtase-like_asu"/>
</dbReference>
<name>A0A1G5RWE5_9FIRM</name>
<comment type="cofactor">
    <cofactor evidence="1 11">
        <name>[4Fe-4S] cluster</name>
        <dbReference type="ChEBI" id="CHEBI:49883"/>
    </cofactor>
</comment>
<evidence type="ECO:0000256" key="3">
    <source>
        <dbReference type="ARBA" id="ARBA00008636"/>
    </source>
</evidence>
<evidence type="ECO:0000256" key="6">
    <source>
        <dbReference type="ARBA" id="ARBA00022723"/>
    </source>
</evidence>
<keyword evidence="4 11" id="KW-0312">Gluconeogenesis</keyword>
<dbReference type="GO" id="GO:0046872">
    <property type="term" value="F:metal ion binding"/>
    <property type="evidence" value="ECO:0007669"/>
    <property type="project" value="UniProtKB-KW"/>
</dbReference>
<keyword evidence="6 11" id="KW-0479">Metal-binding</keyword>